<sequence length="48" mass="5558">QQIIWQTIKNNSPIVLANPKCEVEYSNYKEAEVDLKINKYDSSNSNVE</sequence>
<feature type="non-terminal residue" evidence="1">
    <location>
        <position position="48"/>
    </location>
</feature>
<accession>A0A9N9P6B4</accession>
<comment type="caution">
    <text evidence="1">The sequence shown here is derived from an EMBL/GenBank/DDBJ whole genome shotgun (WGS) entry which is preliminary data.</text>
</comment>
<evidence type="ECO:0000313" key="1">
    <source>
        <dbReference type="EMBL" id="CAG8793843.1"/>
    </source>
</evidence>
<evidence type="ECO:0000313" key="2">
    <source>
        <dbReference type="Proteomes" id="UP000789405"/>
    </source>
</evidence>
<name>A0A9N9P6B4_9GLOM</name>
<dbReference type="OrthoDB" id="2312346at2759"/>
<feature type="non-terminal residue" evidence="1">
    <location>
        <position position="1"/>
    </location>
</feature>
<dbReference type="Proteomes" id="UP000789405">
    <property type="component" value="Unassembled WGS sequence"/>
</dbReference>
<protein>
    <submittedName>
        <fullName evidence="1">10814_t:CDS:1</fullName>
    </submittedName>
</protein>
<keyword evidence="2" id="KW-1185">Reference proteome</keyword>
<organism evidence="1 2">
    <name type="scientific">Dentiscutata erythropus</name>
    <dbReference type="NCBI Taxonomy" id="1348616"/>
    <lineage>
        <taxon>Eukaryota</taxon>
        <taxon>Fungi</taxon>
        <taxon>Fungi incertae sedis</taxon>
        <taxon>Mucoromycota</taxon>
        <taxon>Glomeromycotina</taxon>
        <taxon>Glomeromycetes</taxon>
        <taxon>Diversisporales</taxon>
        <taxon>Gigasporaceae</taxon>
        <taxon>Dentiscutata</taxon>
    </lineage>
</organism>
<proteinExistence type="predicted"/>
<reference evidence="1" key="1">
    <citation type="submission" date="2021-06" db="EMBL/GenBank/DDBJ databases">
        <authorList>
            <person name="Kallberg Y."/>
            <person name="Tangrot J."/>
            <person name="Rosling A."/>
        </authorList>
    </citation>
    <scope>NUCLEOTIDE SEQUENCE</scope>
    <source>
        <strain evidence="1">MA453B</strain>
    </source>
</reference>
<dbReference type="EMBL" id="CAJVPY010029171">
    <property type="protein sequence ID" value="CAG8793843.1"/>
    <property type="molecule type" value="Genomic_DNA"/>
</dbReference>
<gene>
    <name evidence="1" type="ORF">DERYTH_LOCUS21954</name>
</gene>
<dbReference type="AlphaFoldDB" id="A0A9N9P6B4"/>